<feature type="domain" description="N-acetyltransferase" evidence="4">
    <location>
        <begin position="119"/>
        <end position="288"/>
    </location>
</feature>
<organism evidence="5 6">
    <name type="scientific">Coniochaeta hoffmannii</name>
    <dbReference type="NCBI Taxonomy" id="91930"/>
    <lineage>
        <taxon>Eukaryota</taxon>
        <taxon>Fungi</taxon>
        <taxon>Dikarya</taxon>
        <taxon>Ascomycota</taxon>
        <taxon>Pezizomycotina</taxon>
        <taxon>Sordariomycetes</taxon>
        <taxon>Sordariomycetidae</taxon>
        <taxon>Coniochaetales</taxon>
        <taxon>Coniochaetaceae</taxon>
        <taxon>Coniochaeta</taxon>
    </lineage>
</organism>
<feature type="region of interest" description="Disordered" evidence="3">
    <location>
        <begin position="289"/>
        <end position="316"/>
    </location>
</feature>
<dbReference type="Gene3D" id="3.40.630.30">
    <property type="match status" value="1"/>
</dbReference>
<dbReference type="CDD" id="cd04301">
    <property type="entry name" value="NAT_SF"/>
    <property type="match status" value="1"/>
</dbReference>
<sequence length="420" mass="44845">MDQRAKTPTLVQPSIRSFFQPRQPTYAAAPPTTSSITPPRHQDTSSSNENNNSRAPAVETQPAPTKHPASIPQPPPLPRHSRAAPPLGPSQPQPQPPPSLPCLASLPVLPPPPSLPTNATIAPITPDHIPALRRINSLLLQITYPDSFYTTILTTPTSSLFSRAILWSDSPSSTPKVVGSIVCRLESPSHPSEASAIYIQSLALLSPYRSLGLAAAALEHVVSTAALVNVDGESDVDIRTVYAHVWTENEEGLRWYTSRGFKREGRPVAGYYFRLRPDTAWVVSRSIGDMHGSSQQQNGGKESSGEGVAEEGERGRGSVLAGALNLPGFLEKTGMGEKDGAEKKKVLPRPGTTTSLSYQKARPETEWNDLPVDMVAASIGPPKGTTTQHLSAPASGASSRSSSSARRKKERAYPAAAFGS</sequence>
<feature type="compositionally biased region" description="Basic and acidic residues" evidence="3">
    <location>
        <begin position="334"/>
        <end position="345"/>
    </location>
</feature>
<dbReference type="PANTHER" id="PTHR42919:SF8">
    <property type="entry name" value="N-ALPHA-ACETYLTRANSFERASE 50"/>
    <property type="match status" value="1"/>
</dbReference>
<keyword evidence="6" id="KW-1185">Reference proteome</keyword>
<reference evidence="5" key="1">
    <citation type="submission" date="2022-07" db="EMBL/GenBank/DDBJ databases">
        <title>Fungi with potential for degradation of polypropylene.</title>
        <authorList>
            <person name="Gostincar C."/>
        </authorList>
    </citation>
    <scope>NUCLEOTIDE SEQUENCE</scope>
    <source>
        <strain evidence="5">EXF-13287</strain>
    </source>
</reference>
<dbReference type="Proteomes" id="UP001174691">
    <property type="component" value="Unassembled WGS sequence"/>
</dbReference>
<keyword evidence="2" id="KW-0012">Acyltransferase</keyword>
<evidence type="ECO:0000313" key="6">
    <source>
        <dbReference type="Proteomes" id="UP001174691"/>
    </source>
</evidence>
<dbReference type="InterPro" id="IPR016181">
    <property type="entry name" value="Acyl_CoA_acyltransferase"/>
</dbReference>
<dbReference type="GO" id="GO:0007064">
    <property type="term" value="P:mitotic sister chromatid cohesion"/>
    <property type="evidence" value="ECO:0007669"/>
    <property type="project" value="TreeGrafter"/>
</dbReference>
<protein>
    <recommendedName>
        <fullName evidence="4">N-acetyltransferase domain-containing protein</fullName>
    </recommendedName>
</protein>
<proteinExistence type="predicted"/>
<dbReference type="EMBL" id="JANBVN010000250">
    <property type="protein sequence ID" value="KAJ9130937.1"/>
    <property type="molecule type" value="Genomic_DNA"/>
</dbReference>
<feature type="region of interest" description="Disordered" evidence="3">
    <location>
        <begin position="1"/>
        <end position="108"/>
    </location>
</feature>
<evidence type="ECO:0000256" key="2">
    <source>
        <dbReference type="ARBA" id="ARBA00023315"/>
    </source>
</evidence>
<feature type="compositionally biased region" description="Pro residues" evidence="3">
    <location>
        <begin position="86"/>
        <end position="100"/>
    </location>
</feature>
<dbReference type="InterPro" id="IPR000182">
    <property type="entry name" value="GNAT_dom"/>
</dbReference>
<dbReference type="GO" id="GO:0031415">
    <property type="term" value="C:NatA complex"/>
    <property type="evidence" value="ECO:0007669"/>
    <property type="project" value="TreeGrafter"/>
</dbReference>
<feature type="region of interest" description="Disordered" evidence="3">
    <location>
        <begin position="330"/>
        <end position="420"/>
    </location>
</feature>
<name>A0AA38R9B2_9PEZI</name>
<dbReference type="GO" id="GO:0016747">
    <property type="term" value="F:acyltransferase activity, transferring groups other than amino-acyl groups"/>
    <property type="evidence" value="ECO:0007669"/>
    <property type="project" value="InterPro"/>
</dbReference>
<evidence type="ECO:0000259" key="4">
    <source>
        <dbReference type="PROSITE" id="PS51186"/>
    </source>
</evidence>
<comment type="caution">
    <text evidence="5">The sequence shown here is derived from an EMBL/GenBank/DDBJ whole genome shotgun (WGS) entry which is preliminary data.</text>
</comment>
<accession>A0AA38R9B2</accession>
<keyword evidence="1" id="KW-0808">Transferase</keyword>
<dbReference type="PANTHER" id="PTHR42919">
    <property type="entry name" value="N-ALPHA-ACETYLTRANSFERASE"/>
    <property type="match status" value="1"/>
</dbReference>
<dbReference type="InterPro" id="IPR051556">
    <property type="entry name" value="N-term/lysine_N-AcTrnsfr"/>
</dbReference>
<evidence type="ECO:0000256" key="1">
    <source>
        <dbReference type="ARBA" id="ARBA00022679"/>
    </source>
</evidence>
<evidence type="ECO:0000256" key="3">
    <source>
        <dbReference type="SAM" id="MobiDB-lite"/>
    </source>
</evidence>
<gene>
    <name evidence="5" type="ORF">NKR19_g9692</name>
</gene>
<dbReference type="AlphaFoldDB" id="A0AA38R9B2"/>
<evidence type="ECO:0000313" key="5">
    <source>
        <dbReference type="EMBL" id="KAJ9130937.1"/>
    </source>
</evidence>
<feature type="compositionally biased region" description="Low complexity" evidence="3">
    <location>
        <begin position="20"/>
        <end position="39"/>
    </location>
</feature>
<feature type="compositionally biased region" description="Low complexity" evidence="3">
    <location>
        <begin position="391"/>
        <end position="404"/>
    </location>
</feature>
<feature type="compositionally biased region" description="Polar residues" evidence="3">
    <location>
        <begin position="44"/>
        <end position="54"/>
    </location>
</feature>
<dbReference type="PROSITE" id="PS51186">
    <property type="entry name" value="GNAT"/>
    <property type="match status" value="1"/>
</dbReference>
<dbReference type="SUPFAM" id="SSF55729">
    <property type="entry name" value="Acyl-CoA N-acyltransferases (Nat)"/>
    <property type="match status" value="1"/>
</dbReference>